<dbReference type="Pfam" id="PF00067">
    <property type="entry name" value="p450"/>
    <property type="match status" value="1"/>
</dbReference>
<protein>
    <submittedName>
        <fullName evidence="9">Cytochrome P450</fullName>
    </submittedName>
</protein>
<organism evidence="9 10">
    <name type="scientific">Dactylonectria estremocensis</name>
    <dbReference type="NCBI Taxonomy" id="1079267"/>
    <lineage>
        <taxon>Eukaryota</taxon>
        <taxon>Fungi</taxon>
        <taxon>Dikarya</taxon>
        <taxon>Ascomycota</taxon>
        <taxon>Pezizomycotina</taxon>
        <taxon>Sordariomycetes</taxon>
        <taxon>Hypocreomycetidae</taxon>
        <taxon>Hypocreales</taxon>
        <taxon>Nectriaceae</taxon>
        <taxon>Dactylonectria</taxon>
    </lineage>
</organism>
<dbReference type="SUPFAM" id="SSF48264">
    <property type="entry name" value="Cytochrome P450"/>
    <property type="match status" value="1"/>
</dbReference>
<sequence length="488" mass="55405">MNQPLSVQCLVAAISGFLAHGLYFIHWTDDRNAMKVLLGHVIDFFVLVLLKASFLAFAAYLVALFTSITVYRLFFHRQRRFPGPVWASITKAYGVYANRDGKLHEVYDQLLHQYGPFVRIGLYTQSSMSKCTKGNVYATLEYGHHRVLNLDSITDKTEHRFRRQVWDRAFSGQAIDAREKPTRDVIHQWLAKVDELQGQPLNWTLFASLISFDITGHVGFSVDFGGVRSGEKNVHQQYIQSLFKVMADAGQQPWLIGLAKKRLVAQYLKDAEAKEDIFHYFIDDFESKEPQVFFTQGHLECDAQAILIGAADSSIPPQTLCFWHLILSPGTIDARRAELSPLCNCSHNRGFINADLTCSAPFLNAIINETMRLYSSACTNAPKQTPPGGIRYFVSPRDWIPERWTTKPELVLDKPAYHPFSTGPFNCVGQRQAMMTLRMVTAYTVWFCNVEFAPGEDGRAVVRNSRNQLFLVPGPLKLVFNKRLNPKV</sequence>
<evidence type="ECO:0000256" key="3">
    <source>
        <dbReference type="ARBA" id="ARBA00022617"/>
    </source>
</evidence>
<dbReference type="Gene3D" id="1.10.630.10">
    <property type="entry name" value="Cytochrome P450"/>
    <property type="match status" value="1"/>
</dbReference>
<keyword evidence="10" id="KW-1185">Reference proteome</keyword>
<proteinExistence type="inferred from homology"/>
<keyword evidence="6" id="KW-0408">Iron</keyword>
<dbReference type="OrthoDB" id="6692864at2759"/>
<evidence type="ECO:0000313" key="9">
    <source>
        <dbReference type="EMBL" id="KAH7133334.1"/>
    </source>
</evidence>
<reference evidence="9" key="1">
    <citation type="journal article" date="2021" name="Nat. Commun.">
        <title>Genetic determinants of endophytism in the Arabidopsis root mycobiome.</title>
        <authorList>
            <person name="Mesny F."/>
            <person name="Miyauchi S."/>
            <person name="Thiergart T."/>
            <person name="Pickel B."/>
            <person name="Atanasova L."/>
            <person name="Karlsson M."/>
            <person name="Huettel B."/>
            <person name="Barry K.W."/>
            <person name="Haridas S."/>
            <person name="Chen C."/>
            <person name="Bauer D."/>
            <person name="Andreopoulos W."/>
            <person name="Pangilinan J."/>
            <person name="LaButti K."/>
            <person name="Riley R."/>
            <person name="Lipzen A."/>
            <person name="Clum A."/>
            <person name="Drula E."/>
            <person name="Henrissat B."/>
            <person name="Kohler A."/>
            <person name="Grigoriev I.V."/>
            <person name="Martin F.M."/>
            <person name="Hacquard S."/>
        </authorList>
    </citation>
    <scope>NUCLEOTIDE SEQUENCE</scope>
    <source>
        <strain evidence="9">MPI-CAGE-AT-0021</strain>
    </source>
</reference>
<keyword evidence="5" id="KW-0560">Oxidoreductase</keyword>
<keyword evidence="8" id="KW-0472">Membrane</keyword>
<dbReference type="GO" id="GO:0020037">
    <property type="term" value="F:heme binding"/>
    <property type="evidence" value="ECO:0007669"/>
    <property type="project" value="InterPro"/>
</dbReference>
<keyword evidence="8" id="KW-1133">Transmembrane helix</keyword>
<dbReference type="PANTHER" id="PTHR24305:SF187">
    <property type="entry name" value="P450, PUTATIVE (EUROFUNG)-RELATED"/>
    <property type="match status" value="1"/>
</dbReference>
<keyword evidence="4" id="KW-0479">Metal-binding</keyword>
<dbReference type="GO" id="GO:0004497">
    <property type="term" value="F:monooxygenase activity"/>
    <property type="evidence" value="ECO:0007669"/>
    <property type="project" value="UniProtKB-KW"/>
</dbReference>
<dbReference type="InterPro" id="IPR050121">
    <property type="entry name" value="Cytochrome_P450_monoxygenase"/>
</dbReference>
<keyword evidence="3" id="KW-0349">Heme</keyword>
<dbReference type="InterPro" id="IPR036396">
    <property type="entry name" value="Cyt_P450_sf"/>
</dbReference>
<dbReference type="GO" id="GO:0005506">
    <property type="term" value="F:iron ion binding"/>
    <property type="evidence" value="ECO:0007669"/>
    <property type="project" value="InterPro"/>
</dbReference>
<accession>A0A9P9EA20</accession>
<comment type="caution">
    <text evidence="9">The sequence shown here is derived from an EMBL/GenBank/DDBJ whole genome shotgun (WGS) entry which is preliminary data.</text>
</comment>
<comment type="cofactor">
    <cofactor evidence="1">
        <name>heme</name>
        <dbReference type="ChEBI" id="CHEBI:30413"/>
    </cofactor>
</comment>
<evidence type="ECO:0000256" key="5">
    <source>
        <dbReference type="ARBA" id="ARBA00023002"/>
    </source>
</evidence>
<comment type="similarity">
    <text evidence="2">Belongs to the cytochrome P450 family.</text>
</comment>
<feature type="transmembrane region" description="Helical" evidence="8">
    <location>
        <begin position="7"/>
        <end position="25"/>
    </location>
</feature>
<keyword evidence="7" id="KW-0503">Monooxygenase</keyword>
<evidence type="ECO:0000256" key="6">
    <source>
        <dbReference type="ARBA" id="ARBA00023004"/>
    </source>
</evidence>
<dbReference type="Proteomes" id="UP000717696">
    <property type="component" value="Unassembled WGS sequence"/>
</dbReference>
<evidence type="ECO:0000256" key="8">
    <source>
        <dbReference type="SAM" id="Phobius"/>
    </source>
</evidence>
<gene>
    <name evidence="9" type="ORF">B0J13DRAFT_587610</name>
</gene>
<dbReference type="EMBL" id="JAGMUU010000018">
    <property type="protein sequence ID" value="KAH7133334.1"/>
    <property type="molecule type" value="Genomic_DNA"/>
</dbReference>
<evidence type="ECO:0000256" key="2">
    <source>
        <dbReference type="ARBA" id="ARBA00010617"/>
    </source>
</evidence>
<dbReference type="GO" id="GO:0016705">
    <property type="term" value="F:oxidoreductase activity, acting on paired donors, with incorporation or reduction of molecular oxygen"/>
    <property type="evidence" value="ECO:0007669"/>
    <property type="project" value="InterPro"/>
</dbReference>
<feature type="transmembrane region" description="Helical" evidence="8">
    <location>
        <begin position="45"/>
        <end position="71"/>
    </location>
</feature>
<name>A0A9P9EA20_9HYPO</name>
<keyword evidence="8" id="KW-0812">Transmembrane</keyword>
<evidence type="ECO:0000313" key="10">
    <source>
        <dbReference type="Proteomes" id="UP000717696"/>
    </source>
</evidence>
<dbReference type="InterPro" id="IPR001128">
    <property type="entry name" value="Cyt_P450"/>
</dbReference>
<evidence type="ECO:0000256" key="1">
    <source>
        <dbReference type="ARBA" id="ARBA00001971"/>
    </source>
</evidence>
<dbReference type="PANTHER" id="PTHR24305">
    <property type="entry name" value="CYTOCHROME P450"/>
    <property type="match status" value="1"/>
</dbReference>
<evidence type="ECO:0000256" key="4">
    <source>
        <dbReference type="ARBA" id="ARBA00022723"/>
    </source>
</evidence>
<dbReference type="AlphaFoldDB" id="A0A9P9EA20"/>
<evidence type="ECO:0000256" key="7">
    <source>
        <dbReference type="ARBA" id="ARBA00023033"/>
    </source>
</evidence>